<comment type="caution">
    <text evidence="1">The sequence shown here is derived from an EMBL/GenBank/DDBJ whole genome shotgun (WGS) entry which is preliminary data.</text>
</comment>
<evidence type="ECO:0000313" key="1">
    <source>
        <dbReference type="EMBL" id="MPM79431.1"/>
    </source>
</evidence>
<organism evidence="1">
    <name type="scientific">bioreactor metagenome</name>
    <dbReference type="NCBI Taxonomy" id="1076179"/>
    <lineage>
        <taxon>unclassified sequences</taxon>
        <taxon>metagenomes</taxon>
        <taxon>ecological metagenomes</taxon>
    </lineage>
</organism>
<dbReference type="EMBL" id="VSSQ01029342">
    <property type="protein sequence ID" value="MPM79431.1"/>
    <property type="molecule type" value="Genomic_DNA"/>
</dbReference>
<dbReference type="AlphaFoldDB" id="A0A645CR82"/>
<proteinExistence type="predicted"/>
<gene>
    <name evidence="1" type="ORF">SDC9_126464</name>
</gene>
<reference evidence="1" key="1">
    <citation type="submission" date="2019-08" db="EMBL/GenBank/DDBJ databases">
        <authorList>
            <person name="Kucharzyk K."/>
            <person name="Murdoch R.W."/>
            <person name="Higgins S."/>
            <person name="Loffler F."/>
        </authorList>
    </citation>
    <scope>NUCLEOTIDE SEQUENCE</scope>
</reference>
<name>A0A645CR82_9ZZZZ</name>
<protein>
    <submittedName>
        <fullName evidence="1">Uncharacterized protein</fullName>
    </submittedName>
</protein>
<sequence length="137" mass="16168">MLLTLGDFGYAEKTNIENQAKFQEDPYIRFEESIIAKSIDYSASSGNCYLAYTVFQSEYPWAVDFQEYRLIKRLRSYGINLRRVDTKLPSNVRVYSEDVERNYVLASNNKVLEIRKGFGDIEEEKFLEIIYNELFKN</sequence>
<accession>A0A645CR82</accession>